<evidence type="ECO:0000256" key="6">
    <source>
        <dbReference type="RuleBase" id="RU363077"/>
    </source>
</evidence>
<keyword evidence="10" id="KW-1185">Reference proteome</keyword>
<feature type="transmembrane region" description="Helical" evidence="6">
    <location>
        <begin position="140"/>
        <end position="158"/>
    </location>
</feature>
<feature type="transmembrane region" description="Helical" evidence="6">
    <location>
        <begin position="315"/>
        <end position="334"/>
    </location>
</feature>
<dbReference type="InterPro" id="IPR000620">
    <property type="entry name" value="EamA_dom"/>
</dbReference>
<dbReference type="SUPFAM" id="SSF103481">
    <property type="entry name" value="Multidrug resistance efflux transporter EmrE"/>
    <property type="match status" value="2"/>
</dbReference>
<keyword evidence="4 6" id="KW-1133">Transmembrane helix</keyword>
<dbReference type="Pfam" id="PF00892">
    <property type="entry name" value="EamA"/>
    <property type="match status" value="2"/>
</dbReference>
<keyword evidence="3 6" id="KW-0812">Transmembrane</keyword>
<feature type="transmembrane region" description="Helical" evidence="6">
    <location>
        <begin position="224"/>
        <end position="243"/>
    </location>
</feature>
<dbReference type="GO" id="GO:0016020">
    <property type="term" value="C:membrane"/>
    <property type="evidence" value="ECO:0007669"/>
    <property type="project" value="UniProtKB-SubCell"/>
</dbReference>
<gene>
    <name evidence="9" type="ORF">AAHA92_08343</name>
</gene>
<keyword evidence="5 6" id="KW-0472">Membrane</keyword>
<evidence type="ECO:0000256" key="5">
    <source>
        <dbReference type="ARBA" id="ARBA00023136"/>
    </source>
</evidence>
<feature type="transmembrane region" description="Helical" evidence="6">
    <location>
        <begin position="288"/>
        <end position="309"/>
    </location>
</feature>
<sequence length="385" mass="42134">MGCANIRNNVRGLSPILAMFYVQMMSAASTICYKLAMNDGMPIPVIIAYRFMFGAAFIVPVAFFVERKKRPKLTWKIIFYCFLCGLFGGSLGQNLYLKSIVLTSATFASAMLNLAPAVTFVVAICLRLEKLGWNSSAGKAKVFGTTLGIGGAVLLIFYKGPELNIWNTSVNLLEMSTSHHRAAPAHRGEHGHVLGAVLSLASCVCYSLWLIVQAKAAKDYPCPYSITAMMSLWASAQCVFFAVCTEKDWSEWIMGWDVRLLTVAVAGILGSGVMFTLMAWCVRTRGPLFVSVFNPLMLVIVVITGYLLLEEKLHVGMLLGAITIVAGLYVVLWGKSKELEKNTTLVVSESTEEVHIDVPPPPQSSRKSKSSRGGDSRKLDEEGFM</sequence>
<dbReference type="PANTHER" id="PTHR31218">
    <property type="entry name" value="WAT1-RELATED PROTEIN"/>
    <property type="match status" value="1"/>
</dbReference>
<evidence type="ECO:0000313" key="9">
    <source>
        <dbReference type="EMBL" id="KAL1557803.1"/>
    </source>
</evidence>
<dbReference type="InterPro" id="IPR030184">
    <property type="entry name" value="WAT1-related"/>
</dbReference>
<evidence type="ECO:0000256" key="7">
    <source>
        <dbReference type="SAM" id="MobiDB-lite"/>
    </source>
</evidence>
<evidence type="ECO:0000256" key="4">
    <source>
        <dbReference type="ARBA" id="ARBA00022989"/>
    </source>
</evidence>
<organism evidence="9 10">
    <name type="scientific">Salvia divinorum</name>
    <name type="common">Maria pastora</name>
    <name type="synonym">Diviner's sage</name>
    <dbReference type="NCBI Taxonomy" id="28513"/>
    <lineage>
        <taxon>Eukaryota</taxon>
        <taxon>Viridiplantae</taxon>
        <taxon>Streptophyta</taxon>
        <taxon>Embryophyta</taxon>
        <taxon>Tracheophyta</taxon>
        <taxon>Spermatophyta</taxon>
        <taxon>Magnoliopsida</taxon>
        <taxon>eudicotyledons</taxon>
        <taxon>Gunneridae</taxon>
        <taxon>Pentapetalae</taxon>
        <taxon>asterids</taxon>
        <taxon>lamiids</taxon>
        <taxon>Lamiales</taxon>
        <taxon>Lamiaceae</taxon>
        <taxon>Nepetoideae</taxon>
        <taxon>Mentheae</taxon>
        <taxon>Salviinae</taxon>
        <taxon>Salvia</taxon>
        <taxon>Salvia subgen. Calosphace</taxon>
    </lineage>
</organism>
<proteinExistence type="inferred from homology"/>
<feature type="region of interest" description="Disordered" evidence="7">
    <location>
        <begin position="348"/>
        <end position="385"/>
    </location>
</feature>
<comment type="caution">
    <text evidence="9">The sequence shown here is derived from an EMBL/GenBank/DDBJ whole genome shotgun (WGS) entry which is preliminary data.</text>
</comment>
<dbReference type="InterPro" id="IPR037185">
    <property type="entry name" value="EmrE-like"/>
</dbReference>
<reference evidence="9 10" key="1">
    <citation type="submission" date="2024-06" db="EMBL/GenBank/DDBJ databases">
        <title>A chromosome level genome sequence of Diviner's sage (Salvia divinorum).</title>
        <authorList>
            <person name="Ford S.A."/>
            <person name="Ro D.-K."/>
            <person name="Ness R.W."/>
            <person name="Phillips M.A."/>
        </authorList>
    </citation>
    <scope>NUCLEOTIDE SEQUENCE [LARGE SCALE GENOMIC DNA]</scope>
    <source>
        <strain evidence="9">SAF-2024a</strain>
        <tissue evidence="9">Leaf</tissue>
    </source>
</reference>
<feature type="transmembrane region" description="Helical" evidence="6">
    <location>
        <begin position="108"/>
        <end position="128"/>
    </location>
</feature>
<accession>A0ABD1HMX8</accession>
<dbReference type="EMBL" id="JBEAFC010000004">
    <property type="protein sequence ID" value="KAL1557803.1"/>
    <property type="molecule type" value="Genomic_DNA"/>
</dbReference>
<dbReference type="AlphaFoldDB" id="A0ABD1HMX8"/>
<comment type="similarity">
    <text evidence="2 6">Belongs to the drug/metabolite transporter (DMT) superfamily. Plant drug/metabolite exporter (P-DME) (TC 2.A.7.4) family.</text>
</comment>
<evidence type="ECO:0000259" key="8">
    <source>
        <dbReference type="Pfam" id="PF00892"/>
    </source>
</evidence>
<feature type="transmembrane region" description="Helical" evidence="6">
    <location>
        <begin position="77"/>
        <end position="96"/>
    </location>
</feature>
<evidence type="ECO:0000256" key="2">
    <source>
        <dbReference type="ARBA" id="ARBA00007635"/>
    </source>
</evidence>
<protein>
    <recommendedName>
        <fullName evidence="6">WAT1-related protein</fullName>
    </recommendedName>
</protein>
<feature type="transmembrane region" description="Helical" evidence="6">
    <location>
        <begin position="263"/>
        <end position="281"/>
    </location>
</feature>
<evidence type="ECO:0000256" key="1">
    <source>
        <dbReference type="ARBA" id="ARBA00004141"/>
    </source>
</evidence>
<feature type="domain" description="EamA" evidence="8">
    <location>
        <begin position="15"/>
        <end position="156"/>
    </location>
</feature>
<comment type="subcellular location">
    <subcellularLocation>
        <location evidence="1 6">Membrane</location>
        <topology evidence="1 6">Multi-pass membrane protein</topology>
    </subcellularLocation>
</comment>
<name>A0ABD1HMX8_SALDI</name>
<evidence type="ECO:0000313" key="10">
    <source>
        <dbReference type="Proteomes" id="UP001567538"/>
    </source>
</evidence>
<feature type="domain" description="EamA" evidence="8">
    <location>
        <begin position="194"/>
        <end position="332"/>
    </location>
</feature>
<evidence type="ECO:0000256" key="3">
    <source>
        <dbReference type="ARBA" id="ARBA00022692"/>
    </source>
</evidence>
<feature type="compositionally biased region" description="Basic and acidic residues" evidence="7">
    <location>
        <begin position="372"/>
        <end position="385"/>
    </location>
</feature>
<dbReference type="Proteomes" id="UP001567538">
    <property type="component" value="Unassembled WGS sequence"/>
</dbReference>
<feature type="transmembrane region" description="Helical" evidence="6">
    <location>
        <begin position="42"/>
        <end position="65"/>
    </location>
</feature>
<feature type="transmembrane region" description="Helical" evidence="6">
    <location>
        <begin position="193"/>
        <end position="212"/>
    </location>
</feature>
<feature type="transmembrane region" description="Helical" evidence="6">
    <location>
        <begin position="12"/>
        <end position="36"/>
    </location>
</feature>